<dbReference type="InterPro" id="IPR050659">
    <property type="entry name" value="Peptidase_M24B"/>
</dbReference>
<dbReference type="SUPFAM" id="SSF55920">
    <property type="entry name" value="Creatinase/aminopeptidase"/>
    <property type="match status" value="1"/>
</dbReference>
<dbReference type="InterPro" id="IPR000994">
    <property type="entry name" value="Pept_M24"/>
</dbReference>
<dbReference type="STRING" id="861450.HMPREF0080_02112"/>
<comment type="caution">
    <text evidence="2">The sequence shown here is derived from an EMBL/GenBank/DDBJ whole genome shotgun (WGS) entry which is preliminary data.</text>
</comment>
<dbReference type="PATRIC" id="fig|861450.3.peg.1935"/>
<protein>
    <recommendedName>
        <fullName evidence="1">Peptidase M24 domain-containing protein</fullName>
    </recommendedName>
</protein>
<dbReference type="PANTHER" id="PTHR46112">
    <property type="entry name" value="AMINOPEPTIDASE"/>
    <property type="match status" value="1"/>
</dbReference>
<dbReference type="eggNOG" id="COG0006">
    <property type="taxonomic scope" value="Bacteria"/>
</dbReference>
<reference evidence="2 3" key="1">
    <citation type="submission" date="2011-08" db="EMBL/GenBank/DDBJ databases">
        <authorList>
            <person name="Weinstock G."/>
            <person name="Sodergren E."/>
            <person name="Clifton S."/>
            <person name="Fulton L."/>
            <person name="Fulton B."/>
            <person name="Courtney L."/>
            <person name="Fronick C."/>
            <person name="Harrison M."/>
            <person name="Strong C."/>
            <person name="Farmer C."/>
            <person name="Delahaunty K."/>
            <person name="Markovic C."/>
            <person name="Hall O."/>
            <person name="Minx P."/>
            <person name="Tomlinson C."/>
            <person name="Mitreva M."/>
            <person name="Hou S."/>
            <person name="Chen J."/>
            <person name="Wollam A."/>
            <person name="Pepin K.H."/>
            <person name="Johnson M."/>
            <person name="Bhonagiri V."/>
            <person name="Zhang X."/>
            <person name="Suruliraj S."/>
            <person name="Warren W."/>
            <person name="Chinwalla A."/>
            <person name="Mardis E.R."/>
            <person name="Wilson R.K."/>
        </authorList>
    </citation>
    <scope>NUCLEOTIDE SEQUENCE [LARGE SCALE GENOMIC DNA]</scope>
    <source>
        <strain evidence="2 3">F0357</strain>
    </source>
</reference>
<dbReference type="PANTHER" id="PTHR46112:SF3">
    <property type="entry name" value="AMINOPEPTIDASE YPDF"/>
    <property type="match status" value="1"/>
</dbReference>
<evidence type="ECO:0000313" key="3">
    <source>
        <dbReference type="Proteomes" id="UP000005481"/>
    </source>
</evidence>
<dbReference type="Gene3D" id="3.90.230.10">
    <property type="entry name" value="Creatinase/methionine aminopeptidase superfamily"/>
    <property type="match status" value="1"/>
</dbReference>
<keyword evidence="3" id="KW-1185">Reference proteome</keyword>
<evidence type="ECO:0000259" key="1">
    <source>
        <dbReference type="Pfam" id="PF00557"/>
    </source>
</evidence>
<dbReference type="HOGENOM" id="CLU_205230_1_0_9"/>
<dbReference type="AlphaFoldDB" id="G9YKA2"/>
<proteinExistence type="predicted"/>
<dbReference type="EMBL" id="AGCJ01000094">
    <property type="protein sequence ID" value="EHM37573.1"/>
    <property type="molecule type" value="Genomic_DNA"/>
</dbReference>
<feature type="domain" description="Peptidase M24" evidence="1">
    <location>
        <begin position="1"/>
        <end position="31"/>
    </location>
</feature>
<sequence>MKKNMIVTVEPGLYIEGKYGVRIEDSLVVTAEGCEILTEASKELTELI</sequence>
<dbReference type="InterPro" id="IPR036005">
    <property type="entry name" value="Creatinase/aminopeptidase-like"/>
</dbReference>
<accession>G9YKA2</accession>
<evidence type="ECO:0000313" key="2">
    <source>
        <dbReference type="EMBL" id="EHM37573.1"/>
    </source>
</evidence>
<dbReference type="Pfam" id="PF00557">
    <property type="entry name" value="Peptidase_M24"/>
    <property type="match status" value="1"/>
</dbReference>
<dbReference type="Proteomes" id="UP000005481">
    <property type="component" value="Unassembled WGS sequence"/>
</dbReference>
<organism evidence="2 3">
    <name type="scientific">Anaeroglobus geminatus F0357</name>
    <dbReference type="NCBI Taxonomy" id="861450"/>
    <lineage>
        <taxon>Bacteria</taxon>
        <taxon>Bacillati</taxon>
        <taxon>Bacillota</taxon>
        <taxon>Negativicutes</taxon>
        <taxon>Veillonellales</taxon>
        <taxon>Veillonellaceae</taxon>
        <taxon>Anaeroglobus</taxon>
    </lineage>
</organism>
<gene>
    <name evidence="2" type="ORF">HMPREF0080_02112</name>
</gene>
<name>G9YKA2_9FIRM</name>